<dbReference type="SUPFAM" id="SSF52317">
    <property type="entry name" value="Class I glutamine amidotransferase-like"/>
    <property type="match status" value="1"/>
</dbReference>
<dbReference type="EC" id="6.3.5.11" evidence="7"/>
<dbReference type="PROSITE" id="PS51274">
    <property type="entry name" value="GATASE_COBBQ"/>
    <property type="match status" value="1"/>
</dbReference>
<keyword evidence="6 7" id="KW-0315">Glutamine amidotransferase</keyword>
<comment type="catalytic activity">
    <reaction evidence="7">
        <text>cob(II)yrinate + 2 L-glutamine + 2 ATP + 2 H2O = cob(II)yrinate a,c diamide + 2 L-glutamate + 2 ADP + 2 phosphate + 2 H(+)</text>
        <dbReference type="Rhea" id="RHEA:26289"/>
        <dbReference type="ChEBI" id="CHEBI:15377"/>
        <dbReference type="ChEBI" id="CHEBI:15378"/>
        <dbReference type="ChEBI" id="CHEBI:29985"/>
        <dbReference type="ChEBI" id="CHEBI:30616"/>
        <dbReference type="ChEBI" id="CHEBI:43474"/>
        <dbReference type="ChEBI" id="CHEBI:58359"/>
        <dbReference type="ChEBI" id="CHEBI:58537"/>
        <dbReference type="ChEBI" id="CHEBI:58894"/>
        <dbReference type="ChEBI" id="CHEBI:456216"/>
        <dbReference type="EC" id="6.3.5.11"/>
    </reaction>
</comment>
<dbReference type="InterPro" id="IPR027417">
    <property type="entry name" value="P-loop_NTPase"/>
</dbReference>
<dbReference type="UniPathway" id="UPA00148">
    <property type="reaction ID" value="UER00231"/>
</dbReference>
<dbReference type="Proteomes" id="UP000476055">
    <property type="component" value="Unassembled WGS sequence"/>
</dbReference>
<sequence length="467" mass="52223">MTGAQKKKIRRIMIAAPKSGSGKTTITCGLLQIFKENGEDISSCKCGPDYIDPMFHRQVLGVHSRNLDTFFTGEEGTRKLFLKDRREGELVVMEGVMGLYDGLGGIREEGSSYHLAKVTQTPILLVVDAKGMGRSVIPLIAGFLAYDKAHLIRGVIFNRMSAAYYEILKPLAEDELGIAVLGYFPENKDLQIASRHLGLCMPGELEDLQGQIRMTAERLRETADISKLLQIAEEAEPLEEETVVEDSVETSEAMRPRIAVARDEAFCFYYEENLRLLEQAGAEPVYFSPLHDRNLPENIHGLLLGGGYPELYAGQLSENDAMRTAIRKAVTDGLPTVAECGGFLYLHTTLTDRERHSYPMAGVLPGKCFDTGHLVRFGYIELEENSGHFMPRGSRIRAHEFHYYDSEDNGADCIATKPSTGRNYPCIHVGESHWYGFPHLYYPSCPEFAERFVENAKKFSKSGKDML</sequence>
<comment type="miscellaneous">
    <text evidence="7">The a and c carboxylates of cobyrinate are activated for nucleophilic attack via formation of a phosphorylated intermediate by ATP. CbiA catalyzes first the amidation of the c-carboxylate, and then that of the a-carboxylate.</text>
</comment>
<organism evidence="10 11">
    <name type="scientific">Waltera intestinalis</name>
    <dbReference type="NCBI Taxonomy" id="2606635"/>
    <lineage>
        <taxon>Bacteria</taxon>
        <taxon>Bacillati</taxon>
        <taxon>Bacillota</taxon>
        <taxon>Clostridia</taxon>
        <taxon>Lachnospirales</taxon>
        <taxon>Lachnospiraceae</taxon>
        <taxon>Waltera</taxon>
    </lineage>
</organism>
<accession>A0A6L5YGL4</accession>
<evidence type="ECO:0000256" key="1">
    <source>
        <dbReference type="ARBA" id="ARBA00001946"/>
    </source>
</evidence>
<keyword evidence="2 7" id="KW-0436">Ligase</keyword>
<dbReference type="CDD" id="cd03130">
    <property type="entry name" value="GATase1_CobB"/>
    <property type="match status" value="1"/>
</dbReference>
<dbReference type="Gene3D" id="3.40.50.300">
    <property type="entry name" value="P-loop containing nucleotide triphosphate hydrolases"/>
    <property type="match status" value="1"/>
</dbReference>
<comment type="similarity">
    <text evidence="7">Belongs to the CobB/CbiA family.</text>
</comment>
<dbReference type="NCBIfam" id="NF002204">
    <property type="entry name" value="PRK01077.1"/>
    <property type="match status" value="1"/>
</dbReference>
<dbReference type="Pfam" id="PF07685">
    <property type="entry name" value="GATase_3"/>
    <property type="match status" value="1"/>
</dbReference>
<proteinExistence type="inferred from homology"/>
<dbReference type="SUPFAM" id="SSF52540">
    <property type="entry name" value="P-loop containing nucleoside triphosphate hydrolases"/>
    <property type="match status" value="1"/>
</dbReference>
<keyword evidence="7" id="KW-0169">Cobalamin biosynthesis</keyword>
<evidence type="ECO:0000256" key="7">
    <source>
        <dbReference type="HAMAP-Rule" id="MF_00027"/>
    </source>
</evidence>
<dbReference type="GO" id="GO:0042242">
    <property type="term" value="F:cobyrinic acid a,c-diamide synthase activity"/>
    <property type="evidence" value="ECO:0007669"/>
    <property type="project" value="UniProtKB-UniRule"/>
</dbReference>
<feature type="domain" description="CobQ/CobB/MinD/ParA nucleotide binding" evidence="8">
    <location>
        <begin position="12"/>
        <end position="195"/>
    </location>
</feature>
<dbReference type="InterPro" id="IPR002586">
    <property type="entry name" value="CobQ/CobB/MinD/ParA_Nub-bd_dom"/>
</dbReference>
<dbReference type="NCBIfam" id="TIGR00379">
    <property type="entry name" value="cobB"/>
    <property type="match status" value="1"/>
</dbReference>
<dbReference type="EMBL" id="VUMU01000001">
    <property type="protein sequence ID" value="MST56812.1"/>
    <property type="molecule type" value="Genomic_DNA"/>
</dbReference>
<dbReference type="GO" id="GO:0005524">
    <property type="term" value="F:ATP binding"/>
    <property type="evidence" value="ECO:0007669"/>
    <property type="project" value="UniProtKB-UniRule"/>
</dbReference>
<reference evidence="10 11" key="1">
    <citation type="submission" date="2019-08" db="EMBL/GenBank/DDBJ databases">
        <title>In-depth cultivation of the pig gut microbiome towards novel bacterial diversity and tailored functional studies.</title>
        <authorList>
            <person name="Wylensek D."/>
            <person name="Hitch T.C.A."/>
            <person name="Clavel T."/>
        </authorList>
    </citation>
    <scope>NUCLEOTIDE SEQUENCE [LARGE SCALE GENOMIC DNA]</scope>
    <source>
        <strain evidence="10 11">WCA3-601-WT-6H</strain>
    </source>
</reference>
<comment type="domain">
    <text evidence="7">Comprises of two domains. The C-terminal domain contains the binding site for glutamine and catalyzes the hydrolysis of this substrate to glutamate and ammonia. The N-terminal domain is anticipated to bind ATP and cobyrinate and catalyzes the ultimate synthesis of the diamide product. The ammonia produced via the glutaminase domain is probably translocated to the adjacent domain via a molecular tunnel, where it reacts with an activated intermediate.</text>
</comment>
<gene>
    <name evidence="7" type="primary">cbiA</name>
    <name evidence="10" type="ORF">FYJ59_00865</name>
</gene>
<dbReference type="PANTHER" id="PTHR43873:SF1">
    <property type="entry name" value="COBYRINATE A,C-DIAMIDE SYNTHASE"/>
    <property type="match status" value="1"/>
</dbReference>
<evidence type="ECO:0000313" key="11">
    <source>
        <dbReference type="Proteomes" id="UP000476055"/>
    </source>
</evidence>
<dbReference type="Pfam" id="PF01656">
    <property type="entry name" value="CbiA"/>
    <property type="match status" value="1"/>
</dbReference>
<evidence type="ECO:0000256" key="3">
    <source>
        <dbReference type="ARBA" id="ARBA00022741"/>
    </source>
</evidence>
<evidence type="ECO:0000256" key="4">
    <source>
        <dbReference type="ARBA" id="ARBA00022840"/>
    </source>
</evidence>
<comment type="function">
    <text evidence="7">Catalyzes the ATP-dependent amidation of the two carboxylate groups at positions a and c of cobyrinate, using either L-glutamine or ammonia as the nitrogen source.</text>
</comment>
<name>A0A6L5YGL4_9FIRM</name>
<dbReference type="GO" id="GO:0009236">
    <property type="term" value="P:cobalamin biosynthetic process"/>
    <property type="evidence" value="ECO:0007669"/>
    <property type="project" value="UniProtKB-UniRule"/>
</dbReference>
<feature type="site" description="Increases nucleophilicity of active site Cys" evidence="7">
    <location>
        <position position="439"/>
    </location>
</feature>
<dbReference type="HAMAP" id="MF_00027">
    <property type="entry name" value="CobB_CbiA"/>
    <property type="match status" value="1"/>
</dbReference>
<comment type="cofactor">
    <cofactor evidence="1 7">
        <name>Mg(2+)</name>
        <dbReference type="ChEBI" id="CHEBI:18420"/>
    </cofactor>
</comment>
<evidence type="ECO:0000259" key="9">
    <source>
        <dbReference type="Pfam" id="PF07685"/>
    </source>
</evidence>
<keyword evidence="5 7" id="KW-0460">Magnesium</keyword>
<protein>
    <recommendedName>
        <fullName evidence="7">Cobyrinate a,c-diamide synthase</fullName>
        <ecNumber evidence="7">6.3.5.11</ecNumber>
    </recommendedName>
    <alternativeName>
        <fullName evidence="7">Cobyrinic acid a,c-diamide synthetase</fullName>
    </alternativeName>
</protein>
<comment type="caution">
    <text evidence="10">The sequence shown here is derived from an EMBL/GenBank/DDBJ whole genome shotgun (WGS) entry which is preliminary data.</text>
</comment>
<feature type="domain" description="CobB/CobQ-like glutamine amidotransferase" evidence="9">
    <location>
        <begin position="257"/>
        <end position="405"/>
    </location>
</feature>
<dbReference type="AlphaFoldDB" id="A0A6L5YGL4"/>
<feature type="active site" description="Nucleophile" evidence="7">
    <location>
        <position position="340"/>
    </location>
</feature>
<dbReference type="InterPro" id="IPR004484">
    <property type="entry name" value="CbiA/CobB_synth"/>
</dbReference>
<dbReference type="CDD" id="cd05388">
    <property type="entry name" value="CobB_N"/>
    <property type="match status" value="1"/>
</dbReference>
<keyword evidence="11" id="KW-1185">Reference proteome</keyword>
<dbReference type="RefSeq" id="WP_154494883.1">
    <property type="nucleotide sequence ID" value="NZ_VUMU01000001.1"/>
</dbReference>
<comment type="pathway">
    <text evidence="7">Cofactor biosynthesis; adenosylcobalamin biosynthesis; cob(II)yrinate a,c-diamide from sirohydrochlorin (anaerobic route): step 10/10.</text>
</comment>
<evidence type="ECO:0000256" key="5">
    <source>
        <dbReference type="ARBA" id="ARBA00022842"/>
    </source>
</evidence>
<evidence type="ECO:0000256" key="2">
    <source>
        <dbReference type="ARBA" id="ARBA00022598"/>
    </source>
</evidence>
<dbReference type="PANTHER" id="PTHR43873">
    <property type="entry name" value="COBYRINATE A,C-DIAMIDE SYNTHASE"/>
    <property type="match status" value="1"/>
</dbReference>
<evidence type="ECO:0000313" key="10">
    <source>
        <dbReference type="EMBL" id="MST56812.1"/>
    </source>
</evidence>
<keyword evidence="4 7" id="KW-0067">ATP-binding</keyword>
<dbReference type="Gene3D" id="3.40.50.880">
    <property type="match status" value="1"/>
</dbReference>
<dbReference type="InterPro" id="IPR011698">
    <property type="entry name" value="GATase_3"/>
</dbReference>
<evidence type="ECO:0000256" key="6">
    <source>
        <dbReference type="ARBA" id="ARBA00022962"/>
    </source>
</evidence>
<dbReference type="InterPro" id="IPR029062">
    <property type="entry name" value="Class_I_gatase-like"/>
</dbReference>
<keyword evidence="3 7" id="KW-0547">Nucleotide-binding</keyword>
<evidence type="ECO:0000259" key="8">
    <source>
        <dbReference type="Pfam" id="PF01656"/>
    </source>
</evidence>